<evidence type="ECO:0000313" key="1">
    <source>
        <dbReference type="EMBL" id="KAG5556368.1"/>
    </source>
</evidence>
<protein>
    <submittedName>
        <fullName evidence="1">Uncharacterized protein</fullName>
    </submittedName>
</protein>
<comment type="caution">
    <text evidence="1">The sequence shown here is derived from an EMBL/GenBank/DDBJ whole genome shotgun (WGS) entry which is preliminary data.</text>
</comment>
<gene>
    <name evidence="1" type="ORF">RHGRI_006836</name>
</gene>
<dbReference type="EMBL" id="JACTNZ010000003">
    <property type="protein sequence ID" value="KAG5556368.1"/>
    <property type="molecule type" value="Genomic_DNA"/>
</dbReference>
<evidence type="ECO:0000313" key="2">
    <source>
        <dbReference type="Proteomes" id="UP000823749"/>
    </source>
</evidence>
<reference evidence="1" key="1">
    <citation type="submission" date="2020-08" db="EMBL/GenBank/DDBJ databases">
        <title>Plant Genome Project.</title>
        <authorList>
            <person name="Zhang R.-G."/>
        </authorList>
    </citation>
    <scope>NUCLEOTIDE SEQUENCE</scope>
    <source>
        <strain evidence="1">WSP0</strain>
        <tissue evidence="1">Leaf</tissue>
    </source>
</reference>
<proteinExistence type="predicted"/>
<dbReference type="Proteomes" id="UP000823749">
    <property type="component" value="Chromosome 3"/>
</dbReference>
<dbReference type="AlphaFoldDB" id="A0AAV6KW88"/>
<keyword evidence="2" id="KW-1185">Reference proteome</keyword>
<sequence>MNGQASILAWFDKLIDRWKGTDDGGYMLMLAAMIMWRIWKCINEVLFNGVDPDPSQMVVVAMKEAEEFILAMREQIPEPRQPRMGSGELAQC</sequence>
<name>A0AAV6KW88_9ERIC</name>
<organism evidence="1 2">
    <name type="scientific">Rhododendron griersonianum</name>
    <dbReference type="NCBI Taxonomy" id="479676"/>
    <lineage>
        <taxon>Eukaryota</taxon>
        <taxon>Viridiplantae</taxon>
        <taxon>Streptophyta</taxon>
        <taxon>Embryophyta</taxon>
        <taxon>Tracheophyta</taxon>
        <taxon>Spermatophyta</taxon>
        <taxon>Magnoliopsida</taxon>
        <taxon>eudicotyledons</taxon>
        <taxon>Gunneridae</taxon>
        <taxon>Pentapetalae</taxon>
        <taxon>asterids</taxon>
        <taxon>Ericales</taxon>
        <taxon>Ericaceae</taxon>
        <taxon>Ericoideae</taxon>
        <taxon>Rhodoreae</taxon>
        <taxon>Rhododendron</taxon>
    </lineage>
</organism>
<accession>A0AAV6KW88</accession>